<comment type="caution">
    <text evidence="2">The sequence shown here is derived from an EMBL/GenBank/DDBJ whole genome shotgun (WGS) entry which is preliminary data.</text>
</comment>
<feature type="transmembrane region" description="Helical" evidence="1">
    <location>
        <begin position="112"/>
        <end position="128"/>
    </location>
</feature>
<keyword evidence="1" id="KW-0472">Membrane</keyword>
<dbReference type="RefSeq" id="WP_173559009.1">
    <property type="nucleotide sequence ID" value="NZ_JAPIUZ010000001.1"/>
</dbReference>
<feature type="transmembrane region" description="Helical" evidence="1">
    <location>
        <begin position="190"/>
        <end position="208"/>
    </location>
</feature>
<keyword evidence="1" id="KW-0812">Transmembrane</keyword>
<feature type="transmembrane region" description="Helical" evidence="1">
    <location>
        <begin position="295"/>
        <end position="318"/>
    </location>
</feature>
<accession>A0ABT3QD68</accession>
<protein>
    <submittedName>
        <fullName evidence="2">DUF2142 domain-containing protein</fullName>
    </submittedName>
</protein>
<evidence type="ECO:0000256" key="1">
    <source>
        <dbReference type="SAM" id="Phobius"/>
    </source>
</evidence>
<keyword evidence="1" id="KW-1133">Transmembrane helix</keyword>
<organism evidence="2 3">
    <name type="scientific">Acetobacter thailandicus</name>
    <dbReference type="NCBI Taxonomy" id="1502842"/>
    <lineage>
        <taxon>Bacteria</taxon>
        <taxon>Pseudomonadati</taxon>
        <taxon>Pseudomonadota</taxon>
        <taxon>Alphaproteobacteria</taxon>
        <taxon>Acetobacterales</taxon>
        <taxon>Acetobacteraceae</taxon>
        <taxon>Acetobacter</taxon>
    </lineage>
</organism>
<feature type="transmembrane region" description="Helical" evidence="1">
    <location>
        <begin position="220"/>
        <end position="247"/>
    </location>
</feature>
<feature type="transmembrane region" description="Helical" evidence="1">
    <location>
        <begin position="148"/>
        <end position="178"/>
    </location>
</feature>
<dbReference type="Pfam" id="PF09913">
    <property type="entry name" value="DUF2142"/>
    <property type="match status" value="1"/>
</dbReference>
<dbReference type="EMBL" id="JAPIUZ010000001">
    <property type="protein sequence ID" value="MCX2563238.1"/>
    <property type="molecule type" value="Genomic_DNA"/>
</dbReference>
<evidence type="ECO:0000313" key="3">
    <source>
        <dbReference type="Proteomes" id="UP001301152"/>
    </source>
</evidence>
<proteinExistence type="predicted"/>
<feature type="transmembrane region" description="Helical" evidence="1">
    <location>
        <begin position="436"/>
        <end position="460"/>
    </location>
</feature>
<reference evidence="2 3" key="1">
    <citation type="submission" date="2022-11" db="EMBL/GenBank/DDBJ databases">
        <title>Genome sequencing of Acetobacter type strain.</title>
        <authorList>
            <person name="Heo J."/>
            <person name="Lee D."/>
            <person name="Han B.-H."/>
            <person name="Hong S.-B."/>
            <person name="Kwon S.-W."/>
        </authorList>
    </citation>
    <scope>NUCLEOTIDE SEQUENCE [LARGE SCALE GENOMIC DNA]</scope>
    <source>
        <strain evidence="2 3">KACC 21253</strain>
    </source>
</reference>
<name>A0ABT3QD68_9PROT</name>
<feature type="transmembrane region" description="Helical" evidence="1">
    <location>
        <begin position="253"/>
        <end position="274"/>
    </location>
</feature>
<feature type="transmembrane region" description="Helical" evidence="1">
    <location>
        <begin position="7"/>
        <end position="30"/>
    </location>
</feature>
<feature type="transmembrane region" description="Helical" evidence="1">
    <location>
        <begin position="338"/>
        <end position="359"/>
    </location>
</feature>
<gene>
    <name evidence="2" type="ORF">OQ497_04570</name>
</gene>
<dbReference type="Proteomes" id="UP001301152">
    <property type="component" value="Unassembled WGS sequence"/>
</dbReference>
<feature type="transmembrane region" description="Helical" evidence="1">
    <location>
        <begin position="371"/>
        <end position="395"/>
    </location>
</feature>
<dbReference type="InterPro" id="IPR018674">
    <property type="entry name" value="DUF2142_membrane"/>
</dbReference>
<sequence length="468" mass="50644">MLMQRRFLPFLYAAYMFVAGLFCIILTPPFQVADEPAHFMRTFQIAGGGLVGVKRSSSESGGVLPVSVRQLINIFQDSGGTDKTQIMAGKIAASMVLPFNKTTEFAGFPNSVLYPPVSYTGAVAGVLVGKKLHSSMLGMFYLARAGNLLVNTAVGTLALCIAQDCTAVLLLLILALPMSVSLTASCSQDGMVLALMALAVALLSYFCGLSAQARLCQGKILIIAGLVSGCVAAAKMPYALFLCLPFLCAGHKNFLSALLASLTGFIVFALWALFGSGPVIINFQVPGVMAADQMIFVLHHIPFTLHVVLHTVHVRWWIMLRESVGVLGWLNVLLPVGFYTLAYWVSGIVFVLSFFLRWPVGLSRSGLARSLGLLVVLAMVCLGIFVALYVTWTAVQAPMVQGVQGRYFLPVLMALSLLPALLSMSDKPFTRYEYNISFLSDVLINITVIVFICASCITLYKTLIAQYW</sequence>
<keyword evidence="3" id="KW-1185">Reference proteome</keyword>
<evidence type="ECO:0000313" key="2">
    <source>
        <dbReference type="EMBL" id="MCX2563238.1"/>
    </source>
</evidence>
<feature type="transmembrane region" description="Helical" evidence="1">
    <location>
        <begin position="407"/>
        <end position="424"/>
    </location>
</feature>